<gene>
    <name evidence="2" type="ORF">ER308_05570</name>
</gene>
<dbReference type="Pfam" id="PF13472">
    <property type="entry name" value="Lipase_GDSL_2"/>
    <property type="match status" value="1"/>
</dbReference>
<dbReference type="CDD" id="cd01836">
    <property type="entry name" value="FeeA_FeeB_like"/>
    <property type="match status" value="1"/>
</dbReference>
<dbReference type="OrthoDB" id="9804395at2"/>
<organism evidence="2 3">
    <name type="scientific">Egibacter rhizosphaerae</name>
    <dbReference type="NCBI Taxonomy" id="1670831"/>
    <lineage>
        <taxon>Bacteria</taxon>
        <taxon>Bacillati</taxon>
        <taxon>Actinomycetota</taxon>
        <taxon>Nitriliruptoria</taxon>
        <taxon>Egibacterales</taxon>
        <taxon>Egibacteraceae</taxon>
        <taxon>Egibacter</taxon>
    </lineage>
</organism>
<evidence type="ECO:0000313" key="3">
    <source>
        <dbReference type="Proteomes" id="UP000291469"/>
    </source>
</evidence>
<keyword evidence="2" id="KW-0378">Hydrolase</keyword>
<dbReference type="InterPro" id="IPR036514">
    <property type="entry name" value="SGNH_hydro_sf"/>
</dbReference>
<dbReference type="AlphaFoldDB" id="A0A411YD03"/>
<dbReference type="KEGG" id="erz:ER308_05570"/>
<dbReference type="GO" id="GO:0016787">
    <property type="term" value="F:hydrolase activity"/>
    <property type="evidence" value="ECO:0007669"/>
    <property type="project" value="UniProtKB-KW"/>
</dbReference>
<dbReference type="EMBL" id="CP036402">
    <property type="protein sequence ID" value="QBI19066.1"/>
    <property type="molecule type" value="Genomic_DNA"/>
</dbReference>
<dbReference type="InterPro" id="IPR013830">
    <property type="entry name" value="SGNH_hydro"/>
</dbReference>
<dbReference type="Gene3D" id="3.40.50.1110">
    <property type="entry name" value="SGNH hydrolase"/>
    <property type="match status" value="1"/>
</dbReference>
<accession>A0A411YD03</accession>
<keyword evidence="3" id="KW-1185">Reference proteome</keyword>
<feature type="domain" description="SGNH hydrolase-type esterase" evidence="1">
    <location>
        <begin position="55"/>
        <end position="233"/>
    </location>
</feature>
<evidence type="ECO:0000313" key="2">
    <source>
        <dbReference type="EMBL" id="QBI19066.1"/>
    </source>
</evidence>
<evidence type="ECO:0000259" key="1">
    <source>
        <dbReference type="Pfam" id="PF13472"/>
    </source>
</evidence>
<reference evidence="2 3" key="1">
    <citation type="submission" date="2019-01" db="EMBL/GenBank/DDBJ databases">
        <title>Egibacter rhizosphaerae EGI 80759T.</title>
        <authorList>
            <person name="Chen D.-D."/>
            <person name="Tian Y."/>
            <person name="Jiao J.-Y."/>
            <person name="Zhang X.-T."/>
            <person name="Zhang Y.-G."/>
            <person name="Zhang Y."/>
            <person name="Xiao M."/>
            <person name="Shu W.-S."/>
            <person name="Li W.-J."/>
        </authorList>
    </citation>
    <scope>NUCLEOTIDE SEQUENCE [LARGE SCALE GENOMIC DNA]</scope>
    <source>
        <strain evidence="2 3">EGI 80759</strain>
    </source>
</reference>
<dbReference type="SUPFAM" id="SSF52266">
    <property type="entry name" value="SGNH hydrolase"/>
    <property type="match status" value="1"/>
</dbReference>
<protein>
    <submittedName>
        <fullName evidence="2">SGNH/GDSL hydrolase family protein</fullName>
    </submittedName>
</protein>
<name>A0A411YD03_9ACTN</name>
<dbReference type="RefSeq" id="WP_131154063.1">
    <property type="nucleotide sequence ID" value="NZ_CP036402.1"/>
</dbReference>
<sequence length="259" mass="27202">MRTSWLLLGMAVSSWAATETVRLRRLPRLAEVAADLDTTVDPPGEATSPPCTLALLGDSLVSGVGVESARHALPSQLGLRVASLLDARVRVWVNARTGARAADVARTQVPALRDADAPVDAVIVSVGANDATHLTRPTTYTSALREAVVGAREATGAAVVLCGVPDFRGFRALSPPLRRTVHGYGTLLHHLQAGVAAQADAWFVPRDPAVCREFALDRDLMALDRFHASSTGVARLADVAAPVIAEAVTEHRDSTAAAS</sequence>
<proteinExistence type="predicted"/>
<dbReference type="Proteomes" id="UP000291469">
    <property type="component" value="Chromosome"/>
</dbReference>